<accession>A0ABW5T0W4</accession>
<dbReference type="Proteomes" id="UP001597520">
    <property type="component" value="Unassembled WGS sequence"/>
</dbReference>
<keyword evidence="2" id="KW-1185">Reference proteome</keyword>
<dbReference type="InterPro" id="IPR010461">
    <property type="entry name" value="ComK"/>
</dbReference>
<evidence type="ECO:0000313" key="1">
    <source>
        <dbReference type="EMBL" id="MFD2705625.1"/>
    </source>
</evidence>
<dbReference type="Pfam" id="PF06338">
    <property type="entry name" value="ComK"/>
    <property type="match status" value="1"/>
</dbReference>
<protein>
    <submittedName>
        <fullName evidence="1">Competence protein ComK</fullName>
    </submittedName>
</protein>
<sequence length="162" mass="18650">MESTLEFRAVYEVTKNTVGVVSMLDGEVRTKVYEKDGSIIFTKQPVDSILEEACLEGGSSMAGRLTYVRKKLGFKYRRPVPVHEKEGIYAFPLHGSPGNEDSWFFYSHILRAEVDKYDQRTYLVFRNGQRAEVNASYYHAQQQILKTSRCITMIKANEEQVH</sequence>
<name>A0ABW5T0W4_9BACI</name>
<proteinExistence type="predicted"/>
<reference evidence="2" key="1">
    <citation type="journal article" date="2019" name="Int. J. Syst. Evol. Microbiol.">
        <title>The Global Catalogue of Microorganisms (GCM) 10K type strain sequencing project: providing services to taxonomists for standard genome sequencing and annotation.</title>
        <authorList>
            <consortium name="The Broad Institute Genomics Platform"/>
            <consortium name="The Broad Institute Genome Sequencing Center for Infectious Disease"/>
            <person name="Wu L."/>
            <person name="Ma J."/>
        </authorList>
    </citation>
    <scope>NUCLEOTIDE SEQUENCE [LARGE SCALE GENOMIC DNA]</scope>
    <source>
        <strain evidence="2">KCTC 33792</strain>
    </source>
</reference>
<gene>
    <name evidence="1" type="ORF">ACFSUB_09100</name>
</gene>
<evidence type="ECO:0000313" key="2">
    <source>
        <dbReference type="Proteomes" id="UP001597520"/>
    </source>
</evidence>
<dbReference type="RefSeq" id="WP_380712875.1">
    <property type="nucleotide sequence ID" value="NZ_JBHUML010000002.1"/>
</dbReference>
<comment type="caution">
    <text evidence="1">The sequence shown here is derived from an EMBL/GenBank/DDBJ whole genome shotgun (WGS) entry which is preliminary data.</text>
</comment>
<organism evidence="1 2">
    <name type="scientific">Salibacterium lacus</name>
    <dbReference type="NCBI Taxonomy" id="1898109"/>
    <lineage>
        <taxon>Bacteria</taxon>
        <taxon>Bacillati</taxon>
        <taxon>Bacillota</taxon>
        <taxon>Bacilli</taxon>
        <taxon>Bacillales</taxon>
        <taxon>Bacillaceae</taxon>
    </lineage>
</organism>
<dbReference type="EMBL" id="JBHUML010000002">
    <property type="protein sequence ID" value="MFD2705625.1"/>
    <property type="molecule type" value="Genomic_DNA"/>
</dbReference>